<dbReference type="EMBL" id="WDED01000008">
    <property type="protein sequence ID" value="KAB6148600.1"/>
    <property type="molecule type" value="Genomic_DNA"/>
</dbReference>
<sequence length="462" mass="52092">MQLYLLYLQIIPTFVPIKSNPIINKTSTAVMKKKTILFASCLFGVFAFSSCEKNLYDESKQPEKEIQVKDLNIPAGFQWKLTQVAAGTVAATTPTMVSFFLDEACSKEEKIADIPVDTEISSLPLSIPTYVNTLYAQYKTSTNEIKKVAIPVNADRSFSLNIANDAKSKSNTTRSITRGHDIEDDIQLSKGVISHPKDGWGTIMFEDQFPSLGDYDFNDFVVNYKVQFQGIKKVDKKYTAQYIQIGLRLKAIGGIFPYSPYLRLKEIDSDEVESIEVYETKNVIPAIDGVDLVPNKHLIIDYSPLIKNLAKPAGSQYYNTEKNALVATSDLPEINILITLKKRKEVKEILEGDEFDLYLKRNDSGTEIHMNGIEPITYQYPFNDKNLLPVYTNGDEEDDNYYFSAGRLIWGLRVPGNAAHAIEKANFLEAYKGFAKWAQSSGKNEQNWYNQGNADKSLLIHN</sequence>
<dbReference type="EMBL" id="FNRP01000004">
    <property type="protein sequence ID" value="SEA27996.1"/>
    <property type="molecule type" value="Genomic_DNA"/>
</dbReference>
<dbReference type="Pfam" id="PF16130">
    <property type="entry name" value="DUF4842"/>
    <property type="match status" value="1"/>
</dbReference>
<protein>
    <submittedName>
        <fullName evidence="3">LruC domain-containing protein</fullName>
    </submittedName>
</protein>
<dbReference type="InterPro" id="IPR031025">
    <property type="entry name" value="LruC_dom"/>
</dbReference>
<evidence type="ECO:0000313" key="5">
    <source>
        <dbReference type="Proteomes" id="UP000183040"/>
    </source>
</evidence>
<evidence type="ECO:0000313" key="7">
    <source>
        <dbReference type="Proteomes" id="UP000434604"/>
    </source>
</evidence>
<reference evidence="2 7" key="3">
    <citation type="journal article" date="2019" name="Nat. Med.">
        <title>A library of human gut bacterial isolates paired with longitudinal multiomics data enables mechanistic microbiome research.</title>
        <authorList>
            <person name="Poyet M."/>
            <person name="Groussin M."/>
            <person name="Gibbons S.M."/>
            <person name="Avila-Pacheco J."/>
            <person name="Jiang X."/>
            <person name="Kearney S.M."/>
            <person name="Perrotta A.R."/>
            <person name="Berdy B."/>
            <person name="Zhao S."/>
            <person name="Lieberman T.D."/>
            <person name="Swanson P.K."/>
            <person name="Smith M."/>
            <person name="Roesemann S."/>
            <person name="Alexander J.E."/>
            <person name="Rich S.A."/>
            <person name="Livny J."/>
            <person name="Vlamakis H."/>
            <person name="Clish C."/>
            <person name="Bullock K."/>
            <person name="Deik A."/>
            <person name="Scott J."/>
            <person name="Pierce K.A."/>
            <person name="Xavier R.J."/>
            <person name="Alm E.J."/>
        </authorList>
    </citation>
    <scope>NUCLEOTIDE SEQUENCE [LARGE SCALE GENOMIC DNA]</scope>
    <source>
        <strain evidence="2 7">BIOML-A58</strain>
    </source>
</reference>
<dbReference type="InterPro" id="IPR032295">
    <property type="entry name" value="DUF4842"/>
</dbReference>
<proteinExistence type="predicted"/>
<evidence type="ECO:0000313" key="6">
    <source>
        <dbReference type="Proteomes" id="UP000183766"/>
    </source>
</evidence>
<dbReference type="RefSeq" id="WP_074705388.1">
    <property type="nucleotide sequence ID" value="NZ_AP031409.1"/>
</dbReference>
<evidence type="ECO:0000313" key="2">
    <source>
        <dbReference type="EMBL" id="KAB6148600.1"/>
    </source>
</evidence>
<dbReference type="Proteomes" id="UP000183766">
    <property type="component" value="Unassembled WGS sequence"/>
</dbReference>
<reference evidence="6" key="1">
    <citation type="submission" date="2016-10" db="EMBL/GenBank/DDBJ databases">
        <authorList>
            <person name="Varghese N."/>
            <person name="Submissions S."/>
        </authorList>
    </citation>
    <scope>NUCLEOTIDE SEQUENCE [LARGE SCALE GENOMIC DNA]</scope>
    <source>
        <strain evidence="6">NLAE-zl-C202</strain>
    </source>
</reference>
<evidence type="ECO:0000259" key="1">
    <source>
        <dbReference type="Pfam" id="PF16130"/>
    </source>
</evidence>
<dbReference type="AlphaFoldDB" id="A0A1H3ZW66"/>
<dbReference type="NCBIfam" id="TIGR04456">
    <property type="entry name" value="LruC_dom"/>
    <property type="match status" value="1"/>
</dbReference>
<gene>
    <name evidence="2" type="ORF">GA398_06980</name>
    <name evidence="3" type="ORF">SAMN04487924_10474</name>
    <name evidence="4" type="ORF">SAMN05216250_11374</name>
</gene>
<dbReference type="Proteomes" id="UP000434604">
    <property type="component" value="Unassembled WGS sequence"/>
</dbReference>
<evidence type="ECO:0000313" key="3">
    <source>
        <dbReference type="EMBL" id="SEA27996.1"/>
    </source>
</evidence>
<feature type="domain" description="DUF4842" evidence="1">
    <location>
        <begin position="243"/>
        <end position="449"/>
    </location>
</feature>
<organism evidence="3 5">
    <name type="scientific">Bacteroides xylanisolvens</name>
    <dbReference type="NCBI Taxonomy" id="371601"/>
    <lineage>
        <taxon>Bacteria</taxon>
        <taxon>Pseudomonadati</taxon>
        <taxon>Bacteroidota</taxon>
        <taxon>Bacteroidia</taxon>
        <taxon>Bacteroidales</taxon>
        <taxon>Bacteroidaceae</taxon>
        <taxon>Bacteroides</taxon>
    </lineage>
</organism>
<dbReference type="EMBL" id="FOUM01000013">
    <property type="protein sequence ID" value="SFM91047.1"/>
    <property type="molecule type" value="Genomic_DNA"/>
</dbReference>
<dbReference type="Proteomes" id="UP000183040">
    <property type="component" value="Unassembled WGS sequence"/>
</dbReference>
<reference evidence="3 5" key="2">
    <citation type="submission" date="2016-10" db="EMBL/GenBank/DDBJ databases">
        <authorList>
            <person name="de Groot N.N."/>
        </authorList>
    </citation>
    <scope>NUCLEOTIDE SEQUENCE [LARGE SCALE GENOMIC DNA]</scope>
    <source>
        <strain evidence="4">NLAE-zl-C202</strain>
        <strain evidence="3 5">NLAE-zl-G339</strain>
    </source>
</reference>
<accession>A0A1H3ZW66</accession>
<name>A0A1H3ZW66_9BACE</name>
<evidence type="ECO:0000313" key="4">
    <source>
        <dbReference type="EMBL" id="SFM91047.1"/>
    </source>
</evidence>